<feature type="domain" description="Protein kinase" evidence="22">
    <location>
        <begin position="76"/>
        <end position="388"/>
    </location>
</feature>
<dbReference type="GO" id="GO:0010976">
    <property type="term" value="P:positive regulation of neuron projection development"/>
    <property type="evidence" value="ECO:0007669"/>
    <property type="project" value="TreeGrafter"/>
</dbReference>
<dbReference type="EC" id="2.7.10.1" evidence="2"/>
<dbReference type="GO" id="GO:0005886">
    <property type="term" value="C:plasma membrane"/>
    <property type="evidence" value="ECO:0007669"/>
    <property type="project" value="TreeGrafter"/>
</dbReference>
<dbReference type="Gene3D" id="1.10.510.10">
    <property type="entry name" value="Transferase(Phosphotransferase) domain 1"/>
    <property type="match status" value="1"/>
</dbReference>
<evidence type="ECO:0000256" key="6">
    <source>
        <dbReference type="ARBA" id="ARBA00022679"/>
    </source>
</evidence>
<dbReference type="GO" id="GO:0051897">
    <property type="term" value="P:positive regulation of phosphatidylinositol 3-kinase/protein kinase B signal transduction"/>
    <property type="evidence" value="ECO:0007669"/>
    <property type="project" value="TreeGrafter"/>
</dbReference>
<keyword evidence="6" id="KW-0808">Transferase</keyword>
<keyword evidence="16" id="KW-0472">Membrane</keyword>
<organism evidence="23 24">
    <name type="scientific">Littorina saxatilis</name>
    <dbReference type="NCBI Taxonomy" id="31220"/>
    <lineage>
        <taxon>Eukaryota</taxon>
        <taxon>Metazoa</taxon>
        <taxon>Spiralia</taxon>
        <taxon>Lophotrochozoa</taxon>
        <taxon>Mollusca</taxon>
        <taxon>Gastropoda</taxon>
        <taxon>Caenogastropoda</taxon>
        <taxon>Littorinimorpha</taxon>
        <taxon>Littorinoidea</taxon>
        <taxon>Littorinidae</taxon>
        <taxon>Littorina</taxon>
    </lineage>
</organism>
<evidence type="ECO:0000256" key="8">
    <source>
        <dbReference type="ARBA" id="ARBA00022729"/>
    </source>
</evidence>
<keyword evidence="3" id="KW-0217">Developmental protein</keyword>
<dbReference type="GO" id="GO:0030424">
    <property type="term" value="C:axon"/>
    <property type="evidence" value="ECO:0007669"/>
    <property type="project" value="TreeGrafter"/>
</dbReference>
<name>A0AAN9C2U0_9CAEN</name>
<evidence type="ECO:0000259" key="22">
    <source>
        <dbReference type="PROSITE" id="PS50011"/>
    </source>
</evidence>
<proteinExistence type="predicted"/>
<dbReference type="GO" id="GO:0030154">
    <property type="term" value="P:cell differentiation"/>
    <property type="evidence" value="ECO:0007669"/>
    <property type="project" value="UniProtKB-KW"/>
</dbReference>
<dbReference type="FunFam" id="3.30.200.20:FF:000033">
    <property type="entry name" value="Tyrosine-protein kinase receptor"/>
    <property type="match status" value="1"/>
</dbReference>
<keyword evidence="13 21" id="KW-0067">ATP-binding</keyword>
<dbReference type="EMBL" id="JBAMIC010000001">
    <property type="protein sequence ID" value="KAK7116422.1"/>
    <property type="molecule type" value="Genomic_DNA"/>
</dbReference>
<dbReference type="GO" id="GO:1990090">
    <property type="term" value="P:cellular response to nerve growth factor stimulus"/>
    <property type="evidence" value="ECO:0007669"/>
    <property type="project" value="TreeGrafter"/>
</dbReference>
<sequence length="393" mass="45189">MVLVFTIRFRQRKMARQSGNGKRKLPIPGQKYNGNTREAMPLTGMYLVDNPNYGDIVTDHKLSPSTALRSIKLETILFIRVLGEGAFGRVYLGTCAHLFKGEITMVAVKTLKGDPNDNIKADFDREAELLSSLQHENIVTFYGVCTEGNKYMMIYEFMENGDLNNYLRIHGPDAMIHVNNRQRQQQQQQHPHPLLHDNSMLQQHVHHLPRQNDVIHSTLNVIELLHIANQISAGMEYLASQHFVHRDLATRNCLVGEKLQVKIGDFGMSRDVYSTDYYRVGGQAVLPVRWMPPESVLYRTCTTESDVWSFGVVLWEIFTFGQQPWYELSNMEVIDCIRNGRILERPSICPEDVYDIMLGCWKTTPQERVLMKDIHRQLDALCLAHPTYIDIIA</sequence>
<dbReference type="PROSITE" id="PS00107">
    <property type="entry name" value="PROTEIN_KINASE_ATP"/>
    <property type="match status" value="1"/>
</dbReference>
<gene>
    <name evidence="23" type="ORF">V1264_002107</name>
</gene>
<evidence type="ECO:0000256" key="9">
    <source>
        <dbReference type="ARBA" id="ARBA00022737"/>
    </source>
</evidence>
<evidence type="ECO:0000256" key="10">
    <source>
        <dbReference type="ARBA" id="ARBA00022741"/>
    </source>
</evidence>
<dbReference type="InterPro" id="IPR020635">
    <property type="entry name" value="Tyr_kinase_cat_dom"/>
</dbReference>
<protein>
    <recommendedName>
        <fullName evidence="2">receptor protein-tyrosine kinase</fullName>
        <ecNumber evidence="2">2.7.10.1</ecNumber>
    </recommendedName>
</protein>
<dbReference type="InterPro" id="IPR050122">
    <property type="entry name" value="RTK"/>
</dbReference>
<evidence type="ECO:0000256" key="19">
    <source>
        <dbReference type="ARBA" id="ARBA00023180"/>
    </source>
</evidence>
<comment type="catalytic activity">
    <reaction evidence="20">
        <text>L-tyrosyl-[protein] + ATP = O-phospho-L-tyrosyl-[protein] + ADP + H(+)</text>
        <dbReference type="Rhea" id="RHEA:10596"/>
        <dbReference type="Rhea" id="RHEA-COMP:10136"/>
        <dbReference type="Rhea" id="RHEA-COMP:20101"/>
        <dbReference type="ChEBI" id="CHEBI:15378"/>
        <dbReference type="ChEBI" id="CHEBI:30616"/>
        <dbReference type="ChEBI" id="CHEBI:46858"/>
        <dbReference type="ChEBI" id="CHEBI:61978"/>
        <dbReference type="ChEBI" id="CHEBI:456216"/>
        <dbReference type="EC" id="2.7.10.1"/>
    </reaction>
</comment>
<dbReference type="GO" id="GO:0043121">
    <property type="term" value="F:neurotrophin binding"/>
    <property type="evidence" value="ECO:0007669"/>
    <property type="project" value="TreeGrafter"/>
</dbReference>
<evidence type="ECO:0000256" key="13">
    <source>
        <dbReference type="ARBA" id="ARBA00022840"/>
    </source>
</evidence>
<comment type="subcellular location">
    <subcellularLocation>
        <location evidence="1">Membrane</location>
        <topology evidence="1">Single-pass type I membrane protein</topology>
    </subcellularLocation>
</comment>
<keyword evidence="24" id="KW-1185">Reference proteome</keyword>
<dbReference type="GO" id="GO:0004714">
    <property type="term" value="F:transmembrane receptor protein tyrosine kinase activity"/>
    <property type="evidence" value="ECO:0007669"/>
    <property type="project" value="UniProtKB-EC"/>
</dbReference>
<keyword evidence="11" id="KW-0418">Kinase</keyword>
<dbReference type="InterPro" id="IPR017441">
    <property type="entry name" value="Protein_kinase_ATP_BS"/>
</dbReference>
<dbReference type="Gene3D" id="3.30.200.20">
    <property type="entry name" value="Phosphorylase Kinase, domain 1"/>
    <property type="match status" value="1"/>
</dbReference>
<evidence type="ECO:0000256" key="2">
    <source>
        <dbReference type="ARBA" id="ARBA00011902"/>
    </source>
</evidence>
<evidence type="ECO:0000256" key="12">
    <source>
        <dbReference type="ARBA" id="ARBA00022782"/>
    </source>
</evidence>
<dbReference type="PROSITE" id="PS50011">
    <property type="entry name" value="PROTEIN_KINASE_DOM"/>
    <property type="match status" value="1"/>
</dbReference>
<dbReference type="Proteomes" id="UP001374579">
    <property type="component" value="Unassembled WGS sequence"/>
</dbReference>
<keyword evidence="10 21" id="KW-0547">Nucleotide-binding</keyword>
<keyword evidence="4" id="KW-0597">Phosphoprotein</keyword>
<dbReference type="InterPro" id="IPR001245">
    <property type="entry name" value="Ser-Thr/Tyr_kinase_cat_dom"/>
</dbReference>
<dbReference type="GO" id="GO:0005524">
    <property type="term" value="F:ATP binding"/>
    <property type="evidence" value="ECO:0007669"/>
    <property type="project" value="UniProtKB-UniRule"/>
</dbReference>
<dbReference type="InterPro" id="IPR008266">
    <property type="entry name" value="Tyr_kinase_AS"/>
</dbReference>
<feature type="binding site" evidence="21">
    <location>
        <position position="109"/>
    </location>
    <ligand>
        <name>ATP</name>
        <dbReference type="ChEBI" id="CHEBI:30616"/>
    </ligand>
</feature>
<dbReference type="InterPro" id="IPR011009">
    <property type="entry name" value="Kinase-like_dom_sf"/>
</dbReference>
<keyword evidence="18" id="KW-0675">Receptor</keyword>
<keyword evidence="5" id="KW-0433">Leucine-rich repeat</keyword>
<dbReference type="PROSITE" id="PS00109">
    <property type="entry name" value="PROTEIN_KINASE_TYR"/>
    <property type="match status" value="1"/>
</dbReference>
<evidence type="ECO:0000256" key="16">
    <source>
        <dbReference type="ARBA" id="ARBA00023136"/>
    </source>
</evidence>
<dbReference type="GO" id="GO:0007399">
    <property type="term" value="P:nervous system development"/>
    <property type="evidence" value="ECO:0007669"/>
    <property type="project" value="UniProtKB-KW"/>
</dbReference>
<evidence type="ECO:0000256" key="20">
    <source>
        <dbReference type="ARBA" id="ARBA00051243"/>
    </source>
</evidence>
<evidence type="ECO:0000313" key="24">
    <source>
        <dbReference type="Proteomes" id="UP001374579"/>
    </source>
</evidence>
<evidence type="ECO:0000256" key="3">
    <source>
        <dbReference type="ARBA" id="ARBA00022473"/>
    </source>
</evidence>
<keyword evidence="14" id="KW-0524">Neurogenesis</keyword>
<keyword evidence="17" id="KW-0829">Tyrosine-protein kinase</keyword>
<evidence type="ECO:0000256" key="7">
    <source>
        <dbReference type="ARBA" id="ARBA00022692"/>
    </source>
</evidence>
<evidence type="ECO:0000256" key="21">
    <source>
        <dbReference type="PROSITE-ProRule" id="PRU10141"/>
    </source>
</evidence>
<keyword evidence="8" id="KW-0732">Signal</keyword>
<dbReference type="InterPro" id="IPR000719">
    <property type="entry name" value="Prot_kinase_dom"/>
</dbReference>
<keyword evidence="12" id="KW-0221">Differentiation</keyword>
<dbReference type="GO" id="GO:0043235">
    <property type="term" value="C:receptor complex"/>
    <property type="evidence" value="ECO:0007669"/>
    <property type="project" value="TreeGrafter"/>
</dbReference>
<dbReference type="PROSITE" id="PS00239">
    <property type="entry name" value="RECEPTOR_TYR_KIN_II"/>
    <property type="match status" value="1"/>
</dbReference>
<comment type="caution">
    <text evidence="23">The sequence shown here is derived from an EMBL/GenBank/DDBJ whole genome shotgun (WGS) entry which is preliminary data.</text>
</comment>
<evidence type="ECO:0000256" key="4">
    <source>
        <dbReference type="ARBA" id="ARBA00022553"/>
    </source>
</evidence>
<dbReference type="InterPro" id="IPR002011">
    <property type="entry name" value="Tyr_kinase_rcpt_2_CS"/>
</dbReference>
<dbReference type="SMART" id="SM00219">
    <property type="entry name" value="TyrKc"/>
    <property type="match status" value="1"/>
</dbReference>
<dbReference type="GO" id="GO:0007169">
    <property type="term" value="P:cell surface receptor protein tyrosine kinase signaling pathway"/>
    <property type="evidence" value="ECO:0007669"/>
    <property type="project" value="InterPro"/>
</dbReference>
<dbReference type="Pfam" id="PF07714">
    <property type="entry name" value="PK_Tyr_Ser-Thr"/>
    <property type="match status" value="1"/>
</dbReference>
<accession>A0AAN9C2U0</accession>
<keyword evidence="7" id="KW-0812">Transmembrane</keyword>
<dbReference type="AlphaFoldDB" id="A0AAN9C2U0"/>
<dbReference type="GO" id="GO:0005030">
    <property type="term" value="F:neurotrophin receptor activity"/>
    <property type="evidence" value="ECO:0007669"/>
    <property type="project" value="TreeGrafter"/>
</dbReference>
<dbReference type="SUPFAM" id="SSF56112">
    <property type="entry name" value="Protein kinase-like (PK-like)"/>
    <property type="match status" value="1"/>
</dbReference>
<keyword evidence="15" id="KW-1133">Transmembrane helix</keyword>
<reference evidence="23 24" key="1">
    <citation type="submission" date="2024-02" db="EMBL/GenBank/DDBJ databases">
        <title>Chromosome-scale genome assembly of the rough periwinkle Littorina saxatilis.</title>
        <authorList>
            <person name="De Jode A."/>
            <person name="Faria R."/>
            <person name="Formenti G."/>
            <person name="Sims Y."/>
            <person name="Smith T.P."/>
            <person name="Tracey A."/>
            <person name="Wood J.M.D."/>
            <person name="Zagrodzka Z.B."/>
            <person name="Johannesson K."/>
            <person name="Butlin R.K."/>
            <person name="Leder E.H."/>
        </authorList>
    </citation>
    <scope>NUCLEOTIDE SEQUENCE [LARGE SCALE GENOMIC DNA]</scope>
    <source>
        <strain evidence="23">Snail1</strain>
        <tissue evidence="23">Muscle</tissue>
    </source>
</reference>
<evidence type="ECO:0000256" key="11">
    <source>
        <dbReference type="ARBA" id="ARBA00022777"/>
    </source>
</evidence>
<keyword evidence="19" id="KW-0325">Glycoprotein</keyword>
<dbReference type="FunFam" id="1.10.510.10:FF:000034">
    <property type="entry name" value="Tyrosine-protein kinase receptor"/>
    <property type="match status" value="1"/>
</dbReference>
<evidence type="ECO:0000256" key="18">
    <source>
        <dbReference type="ARBA" id="ARBA00023170"/>
    </source>
</evidence>
<keyword evidence="9" id="KW-0677">Repeat</keyword>
<evidence type="ECO:0000256" key="14">
    <source>
        <dbReference type="ARBA" id="ARBA00022902"/>
    </source>
</evidence>
<evidence type="ECO:0000256" key="5">
    <source>
        <dbReference type="ARBA" id="ARBA00022614"/>
    </source>
</evidence>
<evidence type="ECO:0000256" key="1">
    <source>
        <dbReference type="ARBA" id="ARBA00004479"/>
    </source>
</evidence>
<evidence type="ECO:0000256" key="17">
    <source>
        <dbReference type="ARBA" id="ARBA00023137"/>
    </source>
</evidence>
<evidence type="ECO:0000256" key="15">
    <source>
        <dbReference type="ARBA" id="ARBA00022989"/>
    </source>
</evidence>
<evidence type="ECO:0000313" key="23">
    <source>
        <dbReference type="EMBL" id="KAK7116422.1"/>
    </source>
</evidence>
<dbReference type="PANTHER" id="PTHR24416">
    <property type="entry name" value="TYROSINE-PROTEIN KINASE RECEPTOR"/>
    <property type="match status" value="1"/>
</dbReference>
<dbReference type="PANTHER" id="PTHR24416:SF614">
    <property type="entry name" value="PROTEIN KINASE DOMAIN-CONTAINING PROTEIN"/>
    <property type="match status" value="1"/>
</dbReference>